<sequence length="58" mass="6621">MSESLTDEQHAFLRHVRFGELPPPVRPEDRTASTETDPPRYQPDPTPGRYEQDLRSGG</sequence>
<organism evidence="2 3">
    <name type="scientific">Micromonospora humidisoli</name>
    <dbReference type="NCBI Taxonomy" id="2807622"/>
    <lineage>
        <taxon>Bacteria</taxon>
        <taxon>Bacillati</taxon>
        <taxon>Actinomycetota</taxon>
        <taxon>Actinomycetes</taxon>
        <taxon>Micromonosporales</taxon>
        <taxon>Micromonosporaceae</taxon>
        <taxon>Micromonospora</taxon>
    </lineage>
</organism>
<dbReference type="Proteomes" id="UP000809587">
    <property type="component" value="Unassembled WGS sequence"/>
</dbReference>
<name>A0ABS2JGA6_9ACTN</name>
<comment type="caution">
    <text evidence="2">The sequence shown here is derived from an EMBL/GenBank/DDBJ whole genome shotgun (WGS) entry which is preliminary data.</text>
</comment>
<accession>A0ABS2JGA6</accession>
<proteinExistence type="predicted"/>
<evidence type="ECO:0000256" key="1">
    <source>
        <dbReference type="SAM" id="MobiDB-lite"/>
    </source>
</evidence>
<dbReference type="RefSeq" id="WP_204959758.1">
    <property type="nucleotide sequence ID" value="NZ_JAFEUO010000005.1"/>
</dbReference>
<dbReference type="EMBL" id="JAFEUO010000005">
    <property type="protein sequence ID" value="MBM7084631.1"/>
    <property type="molecule type" value="Genomic_DNA"/>
</dbReference>
<feature type="region of interest" description="Disordered" evidence="1">
    <location>
        <begin position="1"/>
        <end position="58"/>
    </location>
</feature>
<evidence type="ECO:0000313" key="3">
    <source>
        <dbReference type="Proteomes" id="UP000809587"/>
    </source>
</evidence>
<gene>
    <name evidence="2" type="ORF">JQN84_19135</name>
</gene>
<evidence type="ECO:0000313" key="2">
    <source>
        <dbReference type="EMBL" id="MBM7084631.1"/>
    </source>
</evidence>
<keyword evidence="3" id="KW-1185">Reference proteome</keyword>
<reference evidence="2 3" key="1">
    <citation type="submission" date="2021-02" db="EMBL/GenBank/DDBJ databases">
        <authorList>
            <person name="Lee D.-H."/>
        </authorList>
    </citation>
    <scope>NUCLEOTIDE SEQUENCE [LARGE SCALE GENOMIC DNA]</scope>
    <source>
        <strain evidence="2 3">MMS20-R2-29</strain>
    </source>
</reference>
<protein>
    <submittedName>
        <fullName evidence="2">Uncharacterized protein</fullName>
    </submittedName>
</protein>